<dbReference type="AlphaFoldDB" id="A0AAV5LQE9"/>
<organism evidence="1 2">
    <name type="scientific">Rubroshorea leprosula</name>
    <dbReference type="NCBI Taxonomy" id="152421"/>
    <lineage>
        <taxon>Eukaryota</taxon>
        <taxon>Viridiplantae</taxon>
        <taxon>Streptophyta</taxon>
        <taxon>Embryophyta</taxon>
        <taxon>Tracheophyta</taxon>
        <taxon>Spermatophyta</taxon>
        <taxon>Magnoliopsida</taxon>
        <taxon>eudicotyledons</taxon>
        <taxon>Gunneridae</taxon>
        <taxon>Pentapetalae</taxon>
        <taxon>rosids</taxon>
        <taxon>malvids</taxon>
        <taxon>Malvales</taxon>
        <taxon>Dipterocarpaceae</taxon>
        <taxon>Rubroshorea</taxon>
    </lineage>
</organism>
<comment type="caution">
    <text evidence="1">The sequence shown here is derived from an EMBL/GenBank/DDBJ whole genome shotgun (WGS) entry which is preliminary data.</text>
</comment>
<dbReference type="Proteomes" id="UP001054252">
    <property type="component" value="Unassembled WGS sequence"/>
</dbReference>
<proteinExistence type="predicted"/>
<evidence type="ECO:0000313" key="1">
    <source>
        <dbReference type="EMBL" id="GKV39403.1"/>
    </source>
</evidence>
<name>A0AAV5LQE9_9ROSI</name>
<gene>
    <name evidence="1" type="ORF">SLEP1_g47171</name>
</gene>
<keyword evidence="2" id="KW-1185">Reference proteome</keyword>
<reference evidence="1 2" key="1">
    <citation type="journal article" date="2021" name="Commun. Biol.">
        <title>The genome of Shorea leprosula (Dipterocarpaceae) highlights the ecological relevance of drought in aseasonal tropical rainforests.</title>
        <authorList>
            <person name="Ng K.K.S."/>
            <person name="Kobayashi M.J."/>
            <person name="Fawcett J.A."/>
            <person name="Hatakeyama M."/>
            <person name="Paape T."/>
            <person name="Ng C.H."/>
            <person name="Ang C.C."/>
            <person name="Tnah L.H."/>
            <person name="Lee C.T."/>
            <person name="Nishiyama T."/>
            <person name="Sese J."/>
            <person name="O'Brien M.J."/>
            <person name="Copetti D."/>
            <person name="Mohd Noor M.I."/>
            <person name="Ong R.C."/>
            <person name="Putra M."/>
            <person name="Sireger I.Z."/>
            <person name="Indrioko S."/>
            <person name="Kosugi Y."/>
            <person name="Izuno A."/>
            <person name="Isagi Y."/>
            <person name="Lee S.L."/>
            <person name="Shimizu K.K."/>
        </authorList>
    </citation>
    <scope>NUCLEOTIDE SEQUENCE [LARGE SCALE GENOMIC DNA]</scope>
    <source>
        <strain evidence="1">214</strain>
    </source>
</reference>
<sequence>MGVLGESLPAMLLECHAPCTHSLSFCIRSVFEVNPTSSLESLRIWLGRAILLALRNPEGTVFIDRLLEIGECSKQARFEEVVVEEITDEVCSDDEEDSFGFHNLFGLVNMTNPKERWRRMLAERAFMEKHPNFQLIHHAKAPMDPHESVLLKTVKEESLCDLWGNLTINALDEEGLEFDRGISLVNGSSQANWATELLPVAFISE</sequence>
<evidence type="ECO:0000313" key="2">
    <source>
        <dbReference type="Proteomes" id="UP001054252"/>
    </source>
</evidence>
<protein>
    <submittedName>
        <fullName evidence="1">Uncharacterized protein</fullName>
    </submittedName>
</protein>
<accession>A0AAV5LQE9</accession>
<dbReference type="EMBL" id="BPVZ01000134">
    <property type="protein sequence ID" value="GKV39403.1"/>
    <property type="molecule type" value="Genomic_DNA"/>
</dbReference>